<sequence length="80" mass="9375">MNKKPLVVKIPDPWRKSESEQMHQREKLAQSGVDFYDTNALMQDSPLINESIYVDRVHFNDAGYFEMARLINQHIGDTHE</sequence>
<evidence type="ECO:0000313" key="1">
    <source>
        <dbReference type="EMBL" id="CNG61351.1"/>
    </source>
</evidence>
<accession>A0A0T9MYN9</accession>
<protein>
    <recommendedName>
        <fullName evidence="3">SGNH hydrolase-type esterase domain-containing protein</fullName>
    </recommendedName>
</protein>
<gene>
    <name evidence="1" type="ORF">ERS008530_04205</name>
</gene>
<proteinExistence type="predicted"/>
<dbReference type="SUPFAM" id="SSF52266">
    <property type="entry name" value="SGNH hydrolase"/>
    <property type="match status" value="1"/>
</dbReference>
<dbReference type="Gene3D" id="3.40.50.1110">
    <property type="entry name" value="SGNH hydrolase"/>
    <property type="match status" value="1"/>
</dbReference>
<dbReference type="RefSeq" id="WP_050074598.1">
    <property type="nucleotide sequence ID" value="NZ_CABHXO010000120.1"/>
</dbReference>
<name>A0A0T9MYN9_YERIN</name>
<dbReference type="Proteomes" id="UP000038750">
    <property type="component" value="Unassembled WGS sequence"/>
</dbReference>
<evidence type="ECO:0008006" key="3">
    <source>
        <dbReference type="Google" id="ProtNLM"/>
    </source>
</evidence>
<dbReference type="InterPro" id="IPR036514">
    <property type="entry name" value="SGNH_hydro_sf"/>
</dbReference>
<dbReference type="GO" id="GO:0016788">
    <property type="term" value="F:hydrolase activity, acting on ester bonds"/>
    <property type="evidence" value="ECO:0007669"/>
    <property type="project" value="UniProtKB-ARBA"/>
</dbReference>
<dbReference type="STRING" id="631.CH53_2464"/>
<evidence type="ECO:0000313" key="2">
    <source>
        <dbReference type="Proteomes" id="UP000038750"/>
    </source>
</evidence>
<dbReference type="EMBL" id="CPZJ01000023">
    <property type="protein sequence ID" value="CNG61351.1"/>
    <property type="molecule type" value="Genomic_DNA"/>
</dbReference>
<dbReference type="AlphaFoldDB" id="A0A0T9MYN9"/>
<organism evidence="1 2">
    <name type="scientific">Yersinia intermedia</name>
    <dbReference type="NCBI Taxonomy" id="631"/>
    <lineage>
        <taxon>Bacteria</taxon>
        <taxon>Pseudomonadati</taxon>
        <taxon>Pseudomonadota</taxon>
        <taxon>Gammaproteobacteria</taxon>
        <taxon>Enterobacterales</taxon>
        <taxon>Yersiniaceae</taxon>
        <taxon>Yersinia</taxon>
    </lineage>
</organism>
<reference evidence="1 2" key="1">
    <citation type="submission" date="2015-03" db="EMBL/GenBank/DDBJ databases">
        <authorList>
            <person name="Murphy D."/>
        </authorList>
    </citation>
    <scope>NUCLEOTIDE SEQUENCE [LARGE SCALE GENOMIC DNA]</scope>
    <source>
        <strain evidence="1 2">BR165/97</strain>
    </source>
</reference>